<dbReference type="GO" id="GO:0016887">
    <property type="term" value="F:ATP hydrolysis activity"/>
    <property type="evidence" value="ECO:0007669"/>
    <property type="project" value="InterPro"/>
</dbReference>
<dbReference type="InterPro" id="IPR003439">
    <property type="entry name" value="ABC_transporter-like_ATP-bd"/>
</dbReference>
<dbReference type="CDD" id="cd03216">
    <property type="entry name" value="ABC_Carb_Monos_I"/>
    <property type="match status" value="1"/>
</dbReference>
<evidence type="ECO:0000313" key="11">
    <source>
        <dbReference type="EMBL" id="PSH65242.1"/>
    </source>
</evidence>
<evidence type="ECO:0000259" key="10">
    <source>
        <dbReference type="PROSITE" id="PS50893"/>
    </source>
</evidence>
<evidence type="ECO:0000256" key="3">
    <source>
        <dbReference type="ARBA" id="ARBA00022475"/>
    </source>
</evidence>
<keyword evidence="9" id="KW-0472">Membrane</keyword>
<dbReference type="Proteomes" id="UP000241764">
    <property type="component" value="Unassembled WGS sequence"/>
</dbReference>
<evidence type="ECO:0000256" key="2">
    <source>
        <dbReference type="ARBA" id="ARBA00022448"/>
    </source>
</evidence>
<dbReference type="Pfam" id="PF00005">
    <property type="entry name" value="ABC_tran"/>
    <property type="match status" value="2"/>
</dbReference>
<accession>A0A2P7BFP9</accession>
<dbReference type="SUPFAM" id="SSF52540">
    <property type="entry name" value="P-loop containing nucleoside triphosphate hydrolases"/>
    <property type="match status" value="2"/>
</dbReference>
<gene>
    <name evidence="11" type="ORF">CU103_09510</name>
</gene>
<organism evidence="11 12">
    <name type="scientific">Phyllobacterium sophorae</name>
    <dbReference type="NCBI Taxonomy" id="1520277"/>
    <lineage>
        <taxon>Bacteria</taxon>
        <taxon>Pseudomonadati</taxon>
        <taxon>Pseudomonadota</taxon>
        <taxon>Alphaproteobacteria</taxon>
        <taxon>Hyphomicrobiales</taxon>
        <taxon>Phyllobacteriaceae</taxon>
        <taxon>Phyllobacterium</taxon>
    </lineage>
</organism>
<evidence type="ECO:0000256" key="4">
    <source>
        <dbReference type="ARBA" id="ARBA00022597"/>
    </source>
</evidence>
<keyword evidence="7 11" id="KW-0067">ATP-binding</keyword>
<evidence type="ECO:0000313" key="12">
    <source>
        <dbReference type="Proteomes" id="UP000241764"/>
    </source>
</evidence>
<sequence>MNLALDAVKITKSFGGVHALRGADLKLRRGEIHALLGENGAGKSTMIKVLAGVQRPDSGTVAVDGRQLTSAFDPSDAAAAGLRFVHQDLGLINSLSVAENIAFQTGFTTRGGLIDTSKCMARAAELLGLLGASVHPATLVGALSQADKTIVALARAMHGVARLIVLDEVTASLPTPDVTRIHEVVRAGRNRGTAFLYVTHRLEEVFTLCDRLTVMADGANVATAEVAQTDMGQVVRWITGRSVESGRKPRSSDKVEALGPPRLVAKGLLGNEITVPVSLSLHVGEILGITGVRGSGYERLCRWLAGIEPCPAGEVEMDGQLLEGDPRQARKIGCDTVLGDRNLAAFHELTVRENLFPLGTGNGLQAERVVASRLIEQFGVRPHGAQELAMLALSGGNQQKVIFARSMSREPKVIVLIDPTAGVDIGARSDLHGVIRRAAAAGAAILFGSSDFEEVAEVADRAIIIRKGATPIEIAGRDLNWDRMLHAAQNARITTLTSEETLP</sequence>
<dbReference type="PANTHER" id="PTHR43790:SF3">
    <property type="entry name" value="D-ALLOSE IMPORT ATP-BINDING PROTEIN ALSA-RELATED"/>
    <property type="match status" value="1"/>
</dbReference>
<dbReference type="InterPro" id="IPR003593">
    <property type="entry name" value="AAA+_ATPase"/>
</dbReference>
<evidence type="ECO:0000256" key="5">
    <source>
        <dbReference type="ARBA" id="ARBA00022737"/>
    </source>
</evidence>
<dbReference type="InterPro" id="IPR027417">
    <property type="entry name" value="P-loop_NTPase"/>
</dbReference>
<dbReference type="SMART" id="SM00382">
    <property type="entry name" value="AAA"/>
    <property type="match status" value="2"/>
</dbReference>
<keyword evidence="3" id="KW-1003">Cell membrane</keyword>
<name>A0A2P7BFP9_9HYPH</name>
<evidence type="ECO:0000256" key="7">
    <source>
        <dbReference type="ARBA" id="ARBA00022840"/>
    </source>
</evidence>
<keyword evidence="6" id="KW-0547">Nucleotide-binding</keyword>
<keyword evidence="8" id="KW-1278">Translocase</keyword>
<feature type="domain" description="ABC transporter" evidence="10">
    <location>
        <begin position="258"/>
        <end position="492"/>
    </location>
</feature>
<dbReference type="InterPro" id="IPR050107">
    <property type="entry name" value="ABC_carbohydrate_import_ATPase"/>
</dbReference>
<protein>
    <submittedName>
        <fullName evidence="11">Sugar ABC transporter ATP-binding protein</fullName>
    </submittedName>
</protein>
<keyword evidence="12" id="KW-1185">Reference proteome</keyword>
<dbReference type="PROSITE" id="PS00211">
    <property type="entry name" value="ABC_TRANSPORTER_1"/>
    <property type="match status" value="1"/>
</dbReference>
<keyword evidence="2" id="KW-0813">Transport</keyword>
<evidence type="ECO:0000256" key="6">
    <source>
        <dbReference type="ARBA" id="ARBA00022741"/>
    </source>
</evidence>
<dbReference type="InterPro" id="IPR017871">
    <property type="entry name" value="ABC_transporter-like_CS"/>
</dbReference>
<dbReference type="RefSeq" id="WP_106663657.1">
    <property type="nucleotide sequence ID" value="NZ_PGGM01000003.1"/>
</dbReference>
<reference evidence="12" key="1">
    <citation type="submission" date="2017-11" db="EMBL/GenBank/DDBJ databases">
        <authorList>
            <person name="Kuznetsova I."/>
            <person name="Sazanova A."/>
            <person name="Chirak E."/>
            <person name="Safronova V."/>
            <person name="Willems A."/>
        </authorList>
    </citation>
    <scope>NUCLEOTIDE SEQUENCE [LARGE SCALE GENOMIC DNA]</scope>
    <source>
        <strain evidence="12">CCBAU 03422</strain>
    </source>
</reference>
<dbReference type="Gene3D" id="3.40.50.300">
    <property type="entry name" value="P-loop containing nucleotide triphosphate hydrolases"/>
    <property type="match status" value="2"/>
</dbReference>
<dbReference type="PANTHER" id="PTHR43790">
    <property type="entry name" value="CARBOHYDRATE TRANSPORT ATP-BINDING PROTEIN MG119-RELATED"/>
    <property type="match status" value="1"/>
</dbReference>
<comment type="similarity">
    <text evidence="1">Belongs to the ABC transporter superfamily.</text>
</comment>
<dbReference type="GO" id="GO:0005524">
    <property type="term" value="F:ATP binding"/>
    <property type="evidence" value="ECO:0007669"/>
    <property type="project" value="UniProtKB-KW"/>
</dbReference>
<keyword evidence="4" id="KW-0762">Sugar transport</keyword>
<dbReference type="PROSITE" id="PS50893">
    <property type="entry name" value="ABC_TRANSPORTER_2"/>
    <property type="match status" value="2"/>
</dbReference>
<feature type="domain" description="ABC transporter" evidence="10">
    <location>
        <begin position="5"/>
        <end position="242"/>
    </location>
</feature>
<comment type="caution">
    <text evidence="11">The sequence shown here is derived from an EMBL/GenBank/DDBJ whole genome shotgun (WGS) entry which is preliminary data.</text>
</comment>
<dbReference type="AlphaFoldDB" id="A0A2P7BFP9"/>
<evidence type="ECO:0000256" key="8">
    <source>
        <dbReference type="ARBA" id="ARBA00022967"/>
    </source>
</evidence>
<keyword evidence="5" id="KW-0677">Repeat</keyword>
<evidence type="ECO:0000256" key="9">
    <source>
        <dbReference type="ARBA" id="ARBA00023136"/>
    </source>
</evidence>
<evidence type="ECO:0000256" key="1">
    <source>
        <dbReference type="ARBA" id="ARBA00005417"/>
    </source>
</evidence>
<dbReference type="EMBL" id="PGGM01000003">
    <property type="protein sequence ID" value="PSH65242.1"/>
    <property type="molecule type" value="Genomic_DNA"/>
</dbReference>
<proteinExistence type="inferred from homology"/>